<feature type="region of interest" description="Disordered" evidence="5">
    <location>
        <begin position="1328"/>
        <end position="1352"/>
    </location>
</feature>
<dbReference type="Pfam" id="PF07717">
    <property type="entry name" value="OB_NTP_bind"/>
    <property type="match status" value="1"/>
</dbReference>
<name>B1ZWH7_OPITP</name>
<dbReference type="SUPFAM" id="SSF52540">
    <property type="entry name" value="P-loop containing nucleoside triphosphate hydrolases"/>
    <property type="match status" value="1"/>
</dbReference>
<feature type="region of interest" description="Disordered" evidence="5">
    <location>
        <begin position="932"/>
        <end position="971"/>
    </location>
</feature>
<dbReference type="SMART" id="SM00847">
    <property type="entry name" value="HA2"/>
    <property type="match status" value="1"/>
</dbReference>
<keyword evidence="4" id="KW-0067">ATP-binding</keyword>
<dbReference type="CDD" id="cd18791">
    <property type="entry name" value="SF2_C_RHA"/>
    <property type="match status" value="1"/>
</dbReference>
<dbReference type="KEGG" id="ote:Oter_0009"/>
<feature type="domain" description="Helicase C-terminal" evidence="7">
    <location>
        <begin position="264"/>
        <end position="428"/>
    </location>
</feature>
<proteinExistence type="predicted"/>
<dbReference type="PANTHER" id="PTHR18934:SF99">
    <property type="entry name" value="ATP-DEPENDENT RNA HELICASE DHX37-RELATED"/>
    <property type="match status" value="1"/>
</dbReference>
<dbReference type="RefSeq" id="WP_012372839.1">
    <property type="nucleotide sequence ID" value="NC_010571.1"/>
</dbReference>
<evidence type="ECO:0000313" key="8">
    <source>
        <dbReference type="EMBL" id="ACB73301.1"/>
    </source>
</evidence>
<dbReference type="SMART" id="SM00490">
    <property type="entry name" value="HELICc"/>
    <property type="match status" value="1"/>
</dbReference>
<dbReference type="eggNOG" id="COG1643">
    <property type="taxonomic scope" value="Bacteria"/>
</dbReference>
<evidence type="ECO:0000313" key="9">
    <source>
        <dbReference type="Proteomes" id="UP000007013"/>
    </source>
</evidence>
<feature type="region of interest" description="Disordered" evidence="5">
    <location>
        <begin position="479"/>
        <end position="528"/>
    </location>
</feature>
<feature type="domain" description="Helicase ATP-binding" evidence="6">
    <location>
        <begin position="49"/>
        <end position="212"/>
    </location>
</feature>
<dbReference type="Pfam" id="PF00270">
    <property type="entry name" value="DEAD"/>
    <property type="match status" value="1"/>
</dbReference>
<keyword evidence="3 8" id="KW-0347">Helicase</keyword>
<feature type="compositionally biased region" description="Low complexity" evidence="5">
    <location>
        <begin position="506"/>
        <end position="523"/>
    </location>
</feature>
<sequence>MSRTEPFWILPFRRNDKLNLVSARPAKPFPFRLEFPPELPISARAEEITAAIQANAVVILAGETGSGKTTQIPKMCLAAGRGTHGRIACTQPRRVAALSVSRRVAEEMNVTWGREVGCKIRFSDETTRDTVVKFLTDGMLLAEVQGDPLLRDYDTIIIDEAHERSLNIDFLLGHLRTLRYKRPELKIVITSATIDTEAFSKAFDDAPIIQVEGRMFPVEVIYAPLDELGSDYDENDENTEKSDASAVASAKAEALHYIDGTVEAVERIIGESSSGDILVFLPSERDIREVRELLEGRSLGRSELVPLFGRLSNAEQQRVFAPTQHRKIILATNIAETSLTIPGIHFVVDTGLARISRYAPQARTRRLPIEPVSQSSADQRKGRSGRVAHGVCIRLYSEKDYLERPRFTQPEIQRANLADVILRMKAFGLGDIERFPFINMPATKSIRAGYALLEELGALDCRAGSPDPAVGAMLLRGAATPPSRPASTAATMRDEGIAPPFPSDPSAPDSQLSTLSSQPSPYSRPLTPVGRELARLPVDPTVGRMILQARTERALREVLVIASGLSVQDPRERPLDKQQQADTAHRRFRHPDSDFLTLLNIWDAYHDEFERLSQAKLRRFCREHFLSYTRMREWRDIHAQLLDVLEERRDFQLTSVAELARGTGVPPVSPKRGSPRHPASASPAGASLADARNRRQTAPRVKSESQADDPLAFGTPAYRAIHRSILAGLLGNVATLDEENGNYKATHDRRVNLFPGSVLFQRESPRKKPLNAQPSTLNSSAARGRAPRWIMAAEIMETSRLYARTCARLDPAWLLELAGHLVRVTHSEPFWNPDAGRVMVKQRTRLYGLEIDSRAVGYGRINPTHATEIFIREALVNDTLTRQIDFLEHNRRIRENIEAILTRTRDTGYLNLDEAACRFYASRLIDVGAPPANAPSSSAIADGAATPSSRPDAAPDGVATPRPSEVENQKSKIENSISSVGDLLALLRERRAMEPRFLFMQPEDLRDPDTLEHDPEAFPETLPLENRALPLNYAYKPGQAEDGVTLELNVREAEALTPAALDWAVPGYLEPKVEHYLRALPKELRRGFVPLAETARALVAQLAERDRLTGRRETLTEALAFLISERFRVAIDSALWADKPPPDHLRVRVRVLDDEERELCASRNLDEIQAALHTQKREASAAVAHAEPVAWRQARARWEKPPQTEWTFGEIPARVLVTEQAGVPVFAFPALQPETGDKHAVGPALAAGRYRGVALRLFKTPEEAGAAMLHGLSTLLELQLSRDLGWLERDLRALRPLGPLAATLTPLESLQADAFAMLRRWLIDPERCRAGSPDSAAAKASDERRGAEPPPYNKPAFAAAVARAKSDLQGLIPRLSDLLREILTLRQSLLVHPTPYPKLDQDLAALLPPDFPRHTPYSQLAHFPRYLKAMTLRADRWRKNPAKDAERAAQLAPYVAALVKLSRARTTPAAATPSSGSADVNRLESFRWLIEEFRVSLFAQELGTAEPVSAVKLDRALAELTGQPPARRDEPPRGADTPAIRPMTVATDKKLPPIKTLGALDRLFTK</sequence>
<feature type="compositionally biased region" description="Low complexity" evidence="5">
    <location>
        <begin position="932"/>
        <end position="941"/>
    </location>
</feature>
<gene>
    <name evidence="8" type="ordered locus">Oter_0009</name>
</gene>
<dbReference type="InterPro" id="IPR001650">
    <property type="entry name" value="Helicase_C-like"/>
</dbReference>
<dbReference type="Pfam" id="PF00271">
    <property type="entry name" value="Helicase_C"/>
    <property type="match status" value="1"/>
</dbReference>
<evidence type="ECO:0000259" key="7">
    <source>
        <dbReference type="PROSITE" id="PS51194"/>
    </source>
</evidence>
<evidence type="ECO:0000256" key="5">
    <source>
        <dbReference type="SAM" id="MobiDB-lite"/>
    </source>
</evidence>
<organism evidence="8 9">
    <name type="scientific">Opitutus terrae (strain DSM 11246 / JCM 15787 / PB90-1)</name>
    <dbReference type="NCBI Taxonomy" id="452637"/>
    <lineage>
        <taxon>Bacteria</taxon>
        <taxon>Pseudomonadati</taxon>
        <taxon>Verrucomicrobiota</taxon>
        <taxon>Opitutia</taxon>
        <taxon>Opitutales</taxon>
        <taxon>Opitutaceae</taxon>
        <taxon>Opitutus</taxon>
    </lineage>
</organism>
<dbReference type="InterPro" id="IPR027417">
    <property type="entry name" value="P-loop_NTPase"/>
</dbReference>
<dbReference type="InterPro" id="IPR024590">
    <property type="entry name" value="HrpA_C"/>
</dbReference>
<dbReference type="PANTHER" id="PTHR18934">
    <property type="entry name" value="ATP-DEPENDENT RNA HELICASE"/>
    <property type="match status" value="1"/>
</dbReference>
<feature type="compositionally biased region" description="Low complexity" evidence="5">
    <location>
        <begin position="479"/>
        <end position="491"/>
    </location>
</feature>
<dbReference type="EMBL" id="CP001032">
    <property type="protein sequence ID" value="ACB73301.1"/>
    <property type="molecule type" value="Genomic_DNA"/>
</dbReference>
<dbReference type="GO" id="GO:0004386">
    <property type="term" value="F:helicase activity"/>
    <property type="evidence" value="ECO:0007669"/>
    <property type="project" value="UniProtKB-KW"/>
</dbReference>
<protein>
    <submittedName>
        <fullName evidence="8">ATP-dependent helicase HrpA</fullName>
    </submittedName>
</protein>
<dbReference type="InterPro" id="IPR003593">
    <property type="entry name" value="AAA+_ATPase"/>
</dbReference>
<dbReference type="SMART" id="SM00382">
    <property type="entry name" value="AAA"/>
    <property type="match status" value="1"/>
</dbReference>
<dbReference type="Proteomes" id="UP000007013">
    <property type="component" value="Chromosome"/>
</dbReference>
<dbReference type="GO" id="GO:0003723">
    <property type="term" value="F:RNA binding"/>
    <property type="evidence" value="ECO:0007669"/>
    <property type="project" value="TreeGrafter"/>
</dbReference>
<evidence type="ECO:0000256" key="4">
    <source>
        <dbReference type="ARBA" id="ARBA00022840"/>
    </source>
</evidence>
<dbReference type="STRING" id="452637.Oter_0009"/>
<feature type="compositionally biased region" description="Low complexity" evidence="5">
    <location>
        <begin position="676"/>
        <end position="690"/>
    </location>
</feature>
<dbReference type="Gene3D" id="1.20.120.1080">
    <property type="match status" value="1"/>
</dbReference>
<dbReference type="Pfam" id="PF21010">
    <property type="entry name" value="HA2_C"/>
    <property type="match status" value="1"/>
</dbReference>
<accession>B1ZWH7</accession>
<evidence type="ECO:0000256" key="1">
    <source>
        <dbReference type="ARBA" id="ARBA00022741"/>
    </source>
</evidence>
<dbReference type="PROSITE" id="PS51194">
    <property type="entry name" value="HELICASE_CTER"/>
    <property type="match status" value="1"/>
</dbReference>
<dbReference type="Pfam" id="PF11898">
    <property type="entry name" value="DUF3418"/>
    <property type="match status" value="2"/>
</dbReference>
<dbReference type="GO" id="GO:0005524">
    <property type="term" value="F:ATP binding"/>
    <property type="evidence" value="ECO:0007669"/>
    <property type="project" value="UniProtKB-KW"/>
</dbReference>
<dbReference type="HOGENOM" id="CLU_001832_3_3_0"/>
<keyword evidence="1" id="KW-0547">Nucleotide-binding</keyword>
<evidence type="ECO:0000259" key="6">
    <source>
        <dbReference type="PROSITE" id="PS51192"/>
    </source>
</evidence>
<feature type="region of interest" description="Disordered" evidence="5">
    <location>
        <begin position="662"/>
        <end position="709"/>
    </location>
</feature>
<evidence type="ECO:0000256" key="3">
    <source>
        <dbReference type="ARBA" id="ARBA00022806"/>
    </source>
</evidence>
<dbReference type="InterPro" id="IPR014001">
    <property type="entry name" value="Helicase_ATP-bd"/>
</dbReference>
<feature type="region of interest" description="Disordered" evidence="5">
    <location>
        <begin position="1520"/>
        <end position="1540"/>
    </location>
</feature>
<dbReference type="InterPro" id="IPR011709">
    <property type="entry name" value="DEAD-box_helicase_OB_fold"/>
</dbReference>
<dbReference type="InterPro" id="IPR011545">
    <property type="entry name" value="DEAD/DEAH_box_helicase_dom"/>
</dbReference>
<dbReference type="PROSITE" id="PS51192">
    <property type="entry name" value="HELICASE_ATP_BIND_1"/>
    <property type="match status" value="1"/>
</dbReference>
<dbReference type="SMART" id="SM00487">
    <property type="entry name" value="DEXDc"/>
    <property type="match status" value="1"/>
</dbReference>
<dbReference type="GO" id="GO:0016787">
    <property type="term" value="F:hydrolase activity"/>
    <property type="evidence" value="ECO:0007669"/>
    <property type="project" value="UniProtKB-KW"/>
</dbReference>
<dbReference type="InterPro" id="IPR007502">
    <property type="entry name" value="Helicase-assoc_dom"/>
</dbReference>
<dbReference type="Gene3D" id="3.40.50.300">
    <property type="entry name" value="P-loop containing nucleotide triphosphate hydrolases"/>
    <property type="match status" value="2"/>
</dbReference>
<reference evidence="8 9" key="1">
    <citation type="journal article" date="2011" name="J. Bacteriol.">
        <title>Genome sequence of the verrucomicrobium Opitutus terrae PB90-1, an abundant inhabitant of rice paddy soil ecosystems.</title>
        <authorList>
            <person name="van Passel M.W."/>
            <person name="Kant R."/>
            <person name="Palva A."/>
            <person name="Copeland A."/>
            <person name="Lucas S."/>
            <person name="Lapidus A."/>
            <person name="Glavina del Rio T."/>
            <person name="Pitluck S."/>
            <person name="Goltsman E."/>
            <person name="Clum A."/>
            <person name="Sun H."/>
            <person name="Schmutz J."/>
            <person name="Larimer F.W."/>
            <person name="Land M.L."/>
            <person name="Hauser L."/>
            <person name="Kyrpides N."/>
            <person name="Mikhailova N."/>
            <person name="Richardson P.P."/>
            <person name="Janssen P.H."/>
            <person name="de Vos W.M."/>
            <person name="Smidt H."/>
        </authorList>
    </citation>
    <scope>NUCLEOTIDE SEQUENCE [LARGE SCALE GENOMIC DNA]</scope>
    <source>
        <strain evidence="9">DSM 11246 / JCM 15787 / PB90-1</strain>
    </source>
</reference>
<evidence type="ECO:0000256" key="2">
    <source>
        <dbReference type="ARBA" id="ARBA00022801"/>
    </source>
</evidence>
<keyword evidence="2" id="KW-0378">Hydrolase</keyword>
<keyword evidence="9" id="KW-1185">Reference proteome</keyword>